<name>A0ABZ2R5B7_9MICC</name>
<dbReference type="PROSITE" id="PS50921">
    <property type="entry name" value="ANTAR"/>
    <property type="match status" value="1"/>
</dbReference>
<dbReference type="SUPFAM" id="SSF55781">
    <property type="entry name" value="GAF domain-like"/>
    <property type="match status" value="1"/>
</dbReference>
<evidence type="ECO:0000313" key="5">
    <source>
        <dbReference type="Proteomes" id="UP001623384"/>
    </source>
</evidence>
<keyword evidence="1" id="KW-0805">Transcription regulation</keyword>
<feature type="domain" description="ANTAR" evidence="3">
    <location>
        <begin position="180"/>
        <end position="241"/>
    </location>
</feature>
<proteinExistence type="predicted"/>
<keyword evidence="2" id="KW-0804">Transcription</keyword>
<dbReference type="InterPro" id="IPR005561">
    <property type="entry name" value="ANTAR"/>
</dbReference>
<evidence type="ECO:0000259" key="3">
    <source>
        <dbReference type="PROSITE" id="PS50921"/>
    </source>
</evidence>
<dbReference type="InterPro" id="IPR036388">
    <property type="entry name" value="WH-like_DNA-bd_sf"/>
</dbReference>
<dbReference type="InterPro" id="IPR012074">
    <property type="entry name" value="GAF_ANTAR"/>
</dbReference>
<dbReference type="PIRSF" id="PIRSF036625">
    <property type="entry name" value="GAF_ANTAR"/>
    <property type="match status" value="1"/>
</dbReference>
<evidence type="ECO:0000313" key="4">
    <source>
        <dbReference type="EMBL" id="WXK93627.1"/>
    </source>
</evidence>
<reference evidence="4 5" key="1">
    <citation type="submission" date="2024-03" db="EMBL/GenBank/DDBJ databases">
        <title>Rhodococcus navarretei sp. nov. and Pseudarthrobacter quantumdoti sp. nov., two new species with the ability to biosynthesize Quantum Dots isolated from soil samples at Union Glacier, Antarctica.</title>
        <authorList>
            <person name="Vargas M."/>
        </authorList>
    </citation>
    <scope>NUCLEOTIDE SEQUENCE [LARGE SCALE GENOMIC DNA]</scope>
    <source>
        <strain evidence="4 5">RC-2-3</strain>
    </source>
</reference>
<dbReference type="InterPro" id="IPR029016">
    <property type="entry name" value="GAF-like_dom_sf"/>
</dbReference>
<accession>A0ABZ2R5B7</accession>
<evidence type="ECO:0000256" key="2">
    <source>
        <dbReference type="ARBA" id="ARBA00023163"/>
    </source>
</evidence>
<evidence type="ECO:0000256" key="1">
    <source>
        <dbReference type="ARBA" id="ARBA00023015"/>
    </source>
</evidence>
<protein>
    <submittedName>
        <fullName evidence="4">GAF and ANTAR domain-containing protein</fullName>
    </submittedName>
</protein>
<organism evidence="4 5">
    <name type="scientific">Pseudarthrobacter quantipunctorum</name>
    <dbReference type="NCBI Taxonomy" id="3128980"/>
    <lineage>
        <taxon>Bacteria</taxon>
        <taxon>Bacillati</taxon>
        <taxon>Actinomycetota</taxon>
        <taxon>Actinomycetes</taxon>
        <taxon>Micrococcales</taxon>
        <taxon>Micrococcaceae</taxon>
        <taxon>Pseudarthrobacter</taxon>
    </lineage>
</organism>
<dbReference type="Pfam" id="PF13185">
    <property type="entry name" value="GAF_2"/>
    <property type="match status" value="1"/>
</dbReference>
<gene>
    <name evidence="4" type="ORF">WHH00_02150</name>
</gene>
<keyword evidence="5" id="KW-1185">Reference proteome</keyword>
<dbReference type="Gene3D" id="3.30.450.40">
    <property type="match status" value="1"/>
</dbReference>
<dbReference type="EMBL" id="CP148033">
    <property type="protein sequence ID" value="WXK93627.1"/>
    <property type="molecule type" value="Genomic_DNA"/>
</dbReference>
<sequence>MTAYGNSPGGIGSGRHDLPDVDMRLLEMVLDNGDVAAFLTDLAVVAASRLSVPGNQVHCGVTVIRHKRPEAVASSDAEARSLDELQNGFGDGPCLTALRGKTWLLVPDLGIEQRWPAYVEVARAQGVASILAMPLDLAGEAEAVLNLYAGRSHGFSTEDIATVEAFTDQAASAIRLVLRISQLSEARSDLSSALKSRTVIDMAVGAIMAENRCTRDTAFNILTKASSTRNVKLREVAASVIASISGEKEIDTYFDE</sequence>
<dbReference type="Pfam" id="PF03861">
    <property type="entry name" value="ANTAR"/>
    <property type="match status" value="1"/>
</dbReference>
<dbReference type="SMART" id="SM01012">
    <property type="entry name" value="ANTAR"/>
    <property type="match status" value="1"/>
</dbReference>
<dbReference type="InterPro" id="IPR003018">
    <property type="entry name" value="GAF"/>
</dbReference>
<dbReference type="Proteomes" id="UP001623384">
    <property type="component" value="Chromosome"/>
</dbReference>
<dbReference type="Gene3D" id="1.10.10.10">
    <property type="entry name" value="Winged helix-like DNA-binding domain superfamily/Winged helix DNA-binding domain"/>
    <property type="match status" value="1"/>
</dbReference>